<comment type="catalytic activity">
    <reaction evidence="1 6">
        <text>[protein]-peptidylproline (omega=180) = [protein]-peptidylproline (omega=0)</text>
        <dbReference type="Rhea" id="RHEA:16237"/>
        <dbReference type="Rhea" id="RHEA-COMP:10747"/>
        <dbReference type="Rhea" id="RHEA-COMP:10748"/>
        <dbReference type="ChEBI" id="CHEBI:83833"/>
        <dbReference type="ChEBI" id="CHEBI:83834"/>
        <dbReference type="EC" id="5.2.1.8"/>
    </reaction>
</comment>
<dbReference type="Gene3D" id="2.60.120.340">
    <property type="entry name" value="Nucleoplasmin core domain"/>
    <property type="match status" value="1"/>
</dbReference>
<evidence type="ECO:0000256" key="7">
    <source>
        <dbReference type="SAM" id="MobiDB-lite"/>
    </source>
</evidence>
<feature type="domain" description="PPIase FKBP-type" evidence="8">
    <location>
        <begin position="229"/>
        <end position="316"/>
    </location>
</feature>
<organism evidence="9 10">
    <name type="scientific">Thamnocephalis sphaerospora</name>
    <dbReference type="NCBI Taxonomy" id="78915"/>
    <lineage>
        <taxon>Eukaryota</taxon>
        <taxon>Fungi</taxon>
        <taxon>Fungi incertae sedis</taxon>
        <taxon>Zoopagomycota</taxon>
        <taxon>Zoopagomycotina</taxon>
        <taxon>Zoopagomycetes</taxon>
        <taxon>Zoopagales</taxon>
        <taxon>Sigmoideomycetaceae</taxon>
        <taxon>Thamnocephalis</taxon>
    </lineage>
</organism>
<dbReference type="OrthoDB" id="1902587at2759"/>
<evidence type="ECO:0000256" key="3">
    <source>
        <dbReference type="ARBA" id="ARBA00013194"/>
    </source>
</evidence>
<dbReference type="PANTHER" id="PTHR43811">
    <property type="entry name" value="FKBP-TYPE PEPTIDYL-PROLYL CIS-TRANS ISOMERASE FKPA"/>
    <property type="match status" value="1"/>
</dbReference>
<evidence type="ECO:0000256" key="4">
    <source>
        <dbReference type="ARBA" id="ARBA00023110"/>
    </source>
</evidence>
<dbReference type="PANTHER" id="PTHR43811:SF19">
    <property type="entry name" value="39 KDA FK506-BINDING NUCLEAR PROTEIN"/>
    <property type="match status" value="1"/>
</dbReference>
<dbReference type="GO" id="GO:0003755">
    <property type="term" value="F:peptidyl-prolyl cis-trans isomerase activity"/>
    <property type="evidence" value="ECO:0007669"/>
    <property type="project" value="UniProtKB-KW"/>
</dbReference>
<evidence type="ECO:0000256" key="2">
    <source>
        <dbReference type="ARBA" id="ARBA00007838"/>
    </source>
</evidence>
<protein>
    <recommendedName>
        <fullName evidence="3 6">peptidylprolyl isomerase</fullName>
        <ecNumber evidence="3 6">5.2.1.8</ecNumber>
    </recommendedName>
</protein>
<dbReference type="GO" id="GO:0005730">
    <property type="term" value="C:nucleolus"/>
    <property type="evidence" value="ECO:0007669"/>
    <property type="project" value="TreeGrafter"/>
</dbReference>
<evidence type="ECO:0000259" key="8">
    <source>
        <dbReference type="PROSITE" id="PS50059"/>
    </source>
</evidence>
<reference evidence="10" key="1">
    <citation type="journal article" date="2018" name="Nat. Microbiol.">
        <title>Leveraging single-cell genomics to expand the fungal tree of life.</title>
        <authorList>
            <person name="Ahrendt S.R."/>
            <person name="Quandt C.A."/>
            <person name="Ciobanu D."/>
            <person name="Clum A."/>
            <person name="Salamov A."/>
            <person name="Andreopoulos B."/>
            <person name="Cheng J.F."/>
            <person name="Woyke T."/>
            <person name="Pelin A."/>
            <person name="Henrissat B."/>
            <person name="Reynolds N.K."/>
            <person name="Benny G.L."/>
            <person name="Smith M.E."/>
            <person name="James T.Y."/>
            <person name="Grigoriev I.V."/>
        </authorList>
    </citation>
    <scope>NUCLEOTIDE SEQUENCE [LARGE SCALE GENOMIC DNA]</scope>
    <source>
        <strain evidence="10">RSA 1356</strain>
    </source>
</reference>
<comment type="similarity">
    <text evidence="2">Belongs to the FKBP-type PPIase family. FKBP3/4 subfamily.</text>
</comment>
<feature type="compositionally biased region" description="Basic and acidic residues" evidence="7">
    <location>
        <begin position="152"/>
        <end position="186"/>
    </location>
</feature>
<dbReference type="Pfam" id="PF17800">
    <property type="entry name" value="NPL"/>
    <property type="match status" value="1"/>
</dbReference>
<evidence type="ECO:0000313" key="9">
    <source>
        <dbReference type="EMBL" id="RKP10633.1"/>
    </source>
</evidence>
<keyword evidence="10" id="KW-1185">Reference proteome</keyword>
<feature type="compositionally biased region" description="Acidic residues" evidence="7">
    <location>
        <begin position="137"/>
        <end position="151"/>
    </location>
</feature>
<name>A0A4P9XWC7_9FUNG</name>
<dbReference type="Pfam" id="PF00254">
    <property type="entry name" value="FKBP_C"/>
    <property type="match status" value="1"/>
</dbReference>
<feature type="compositionally biased region" description="Basic and acidic residues" evidence="7">
    <location>
        <begin position="194"/>
        <end position="203"/>
    </location>
</feature>
<dbReference type="GO" id="GO:0000785">
    <property type="term" value="C:chromatin"/>
    <property type="evidence" value="ECO:0007669"/>
    <property type="project" value="TreeGrafter"/>
</dbReference>
<sequence length="316" mass="35311">MSVLGFWGLHVKAERKYAQEVDVPFRVAMASFGQNVTGEERCSVIVEVDGKQFVLCNLTPGKLEQQPLDLVFSTGEELSFYATGKNDVYLTGNYVTESTDEFSDEDEEEEDEEFDEEDLDDLTDEQKEELKKLISGMDEDESEEEEEEEKKEEEKPAPKKKAKENAKRKAAEVEAEKVVAEPVEKSKKAKKEKKAKEEKKESAPARQELPNGLIIEDIEVGKGPKAVKGKNVSMRYIGRLMNGKVFDQNTKGKAFRFRLGAGQVIKGWDIGVDGMLTNGKRRLTIPAKLAYGSRGAPPDIPPNATLQFDVQLVNVA</sequence>
<keyword evidence="5 6" id="KW-0413">Isomerase</keyword>
<feature type="compositionally biased region" description="Acidic residues" evidence="7">
    <location>
        <begin position="98"/>
        <end position="123"/>
    </location>
</feature>
<gene>
    <name evidence="9" type="ORF">THASP1DRAFT_27600</name>
</gene>
<dbReference type="PROSITE" id="PS50059">
    <property type="entry name" value="FKBP_PPIASE"/>
    <property type="match status" value="1"/>
</dbReference>
<proteinExistence type="inferred from homology"/>
<evidence type="ECO:0000256" key="6">
    <source>
        <dbReference type="PROSITE-ProRule" id="PRU00277"/>
    </source>
</evidence>
<evidence type="ECO:0000313" key="10">
    <source>
        <dbReference type="Proteomes" id="UP000271241"/>
    </source>
</evidence>
<accession>A0A4P9XWC7</accession>
<evidence type="ECO:0000256" key="1">
    <source>
        <dbReference type="ARBA" id="ARBA00000971"/>
    </source>
</evidence>
<dbReference type="STRING" id="78915.A0A4P9XWC7"/>
<dbReference type="EMBL" id="KZ992444">
    <property type="protein sequence ID" value="RKP10633.1"/>
    <property type="molecule type" value="Genomic_DNA"/>
</dbReference>
<dbReference type="InterPro" id="IPR046357">
    <property type="entry name" value="PPIase_dom_sf"/>
</dbReference>
<evidence type="ECO:0000256" key="5">
    <source>
        <dbReference type="ARBA" id="ARBA00023235"/>
    </source>
</evidence>
<feature type="region of interest" description="Disordered" evidence="7">
    <location>
        <begin position="98"/>
        <end position="207"/>
    </location>
</feature>
<dbReference type="InterPro" id="IPR001179">
    <property type="entry name" value="PPIase_FKBP_dom"/>
</dbReference>
<keyword evidence="4 6" id="KW-0697">Rotamase</keyword>
<dbReference type="EC" id="5.2.1.8" evidence="3 6"/>
<dbReference type="AlphaFoldDB" id="A0A4P9XWC7"/>
<dbReference type="PIRSF" id="PIRSF001473">
    <property type="entry name" value="FK506-bp_FPR3"/>
    <property type="match status" value="1"/>
</dbReference>
<dbReference type="InterPro" id="IPR041232">
    <property type="entry name" value="NPL"/>
</dbReference>
<dbReference type="FunFam" id="3.10.50.40:FF:000006">
    <property type="entry name" value="Peptidyl-prolyl cis-trans isomerase"/>
    <property type="match status" value="1"/>
</dbReference>
<dbReference type="SUPFAM" id="SSF54534">
    <property type="entry name" value="FKBP-like"/>
    <property type="match status" value="1"/>
</dbReference>
<dbReference type="InterPro" id="IPR023566">
    <property type="entry name" value="PPIase_Fpr3/Fpr4-like"/>
</dbReference>
<dbReference type="Proteomes" id="UP000271241">
    <property type="component" value="Unassembled WGS sequence"/>
</dbReference>
<dbReference type="Gene3D" id="3.10.50.40">
    <property type="match status" value="1"/>
</dbReference>